<organism evidence="2 3">
    <name type="scientific">Diploptera punctata</name>
    <name type="common">Pacific beetle cockroach</name>
    <dbReference type="NCBI Taxonomy" id="6984"/>
    <lineage>
        <taxon>Eukaryota</taxon>
        <taxon>Metazoa</taxon>
        <taxon>Ecdysozoa</taxon>
        <taxon>Arthropoda</taxon>
        <taxon>Hexapoda</taxon>
        <taxon>Insecta</taxon>
        <taxon>Pterygota</taxon>
        <taxon>Neoptera</taxon>
        <taxon>Polyneoptera</taxon>
        <taxon>Dictyoptera</taxon>
        <taxon>Blattodea</taxon>
        <taxon>Blaberoidea</taxon>
        <taxon>Blaberidae</taxon>
        <taxon>Diplopterinae</taxon>
        <taxon>Diploptera</taxon>
    </lineage>
</organism>
<accession>A0AAD7ZNU0</accession>
<feature type="region of interest" description="Disordered" evidence="1">
    <location>
        <begin position="78"/>
        <end position="106"/>
    </location>
</feature>
<dbReference type="AlphaFoldDB" id="A0AAD7ZNU0"/>
<dbReference type="EMBL" id="JASPKZ010007492">
    <property type="protein sequence ID" value="KAJ9583953.1"/>
    <property type="molecule type" value="Genomic_DNA"/>
</dbReference>
<reference evidence="2" key="1">
    <citation type="journal article" date="2023" name="IScience">
        <title>Live-bearing cockroach genome reveals convergent evolutionary mechanisms linked to viviparity in insects and beyond.</title>
        <authorList>
            <person name="Fouks B."/>
            <person name="Harrison M.C."/>
            <person name="Mikhailova A.A."/>
            <person name="Marchal E."/>
            <person name="English S."/>
            <person name="Carruthers M."/>
            <person name="Jennings E.C."/>
            <person name="Chiamaka E.L."/>
            <person name="Frigard R.A."/>
            <person name="Pippel M."/>
            <person name="Attardo G.M."/>
            <person name="Benoit J.B."/>
            <person name="Bornberg-Bauer E."/>
            <person name="Tobe S.S."/>
        </authorList>
    </citation>
    <scope>NUCLEOTIDE SEQUENCE</scope>
    <source>
        <strain evidence="2">Stay&amp;Tobe</strain>
    </source>
</reference>
<dbReference type="Proteomes" id="UP001233999">
    <property type="component" value="Unassembled WGS sequence"/>
</dbReference>
<name>A0AAD7ZNU0_DIPPU</name>
<sequence length="119" mass="13903">MYIFYLRLTRLTLVNPLLFSNKQHIEFVHPNLLPGSNAVVYVSRYRAVVCALVKPWRKKKYLTEEELVNILYNDDSGDELIPELEDSQSESEDELPLSEIDTPIPRDVNHPSYFTIKSY</sequence>
<evidence type="ECO:0000313" key="2">
    <source>
        <dbReference type="EMBL" id="KAJ9583953.1"/>
    </source>
</evidence>
<reference evidence="2" key="2">
    <citation type="submission" date="2023-05" db="EMBL/GenBank/DDBJ databases">
        <authorList>
            <person name="Fouks B."/>
        </authorList>
    </citation>
    <scope>NUCLEOTIDE SEQUENCE</scope>
    <source>
        <strain evidence="2">Stay&amp;Tobe</strain>
        <tissue evidence="2">Testes</tissue>
    </source>
</reference>
<evidence type="ECO:0000313" key="3">
    <source>
        <dbReference type="Proteomes" id="UP001233999"/>
    </source>
</evidence>
<feature type="compositionally biased region" description="Acidic residues" evidence="1">
    <location>
        <begin position="78"/>
        <end position="96"/>
    </location>
</feature>
<gene>
    <name evidence="2" type="ORF">L9F63_021698</name>
</gene>
<evidence type="ECO:0000256" key="1">
    <source>
        <dbReference type="SAM" id="MobiDB-lite"/>
    </source>
</evidence>
<comment type="caution">
    <text evidence="2">The sequence shown here is derived from an EMBL/GenBank/DDBJ whole genome shotgun (WGS) entry which is preliminary data.</text>
</comment>
<keyword evidence="3" id="KW-1185">Reference proteome</keyword>
<protein>
    <submittedName>
        <fullName evidence="2">Uncharacterized protein</fullName>
    </submittedName>
</protein>
<proteinExistence type="predicted"/>